<feature type="domain" description="VTT" evidence="7">
    <location>
        <begin position="66"/>
        <end position="180"/>
    </location>
</feature>
<dbReference type="STRING" id="573570.F7310_06625"/>
<evidence type="ECO:0000259" key="7">
    <source>
        <dbReference type="Pfam" id="PF09335"/>
    </source>
</evidence>
<evidence type="ECO:0000256" key="6">
    <source>
        <dbReference type="RuleBase" id="RU366058"/>
    </source>
</evidence>
<dbReference type="Pfam" id="PF09335">
    <property type="entry name" value="VTT_dom"/>
    <property type="match status" value="1"/>
</dbReference>
<dbReference type="Proteomes" id="UP000184222">
    <property type="component" value="Chromosome"/>
</dbReference>
<reference evidence="8 9" key="1">
    <citation type="journal article" date="2016" name="Appl. Environ. Microbiol.">
        <title>Whole genome relationships among Francisella bacteria of diverse origin define new species and provide specific regions for detection.</title>
        <authorList>
            <person name="Challacombe J.F."/>
            <person name="Petersen J.M."/>
            <person name="Gallegos-Graves V."/>
            <person name="Hodge D."/>
            <person name="Pillai S."/>
            <person name="Kuske C.R."/>
        </authorList>
    </citation>
    <scope>NUCLEOTIDE SEQUENCE [LARGE SCALE GENOMIC DNA]</scope>
    <source>
        <strain evidence="9">TX07-7310</strain>
    </source>
</reference>
<evidence type="ECO:0000256" key="2">
    <source>
        <dbReference type="ARBA" id="ARBA00022475"/>
    </source>
</evidence>
<evidence type="ECO:0000313" key="8">
    <source>
        <dbReference type="EMBL" id="API87793.1"/>
    </source>
</evidence>
<evidence type="ECO:0000256" key="5">
    <source>
        <dbReference type="ARBA" id="ARBA00023136"/>
    </source>
</evidence>
<dbReference type="GO" id="GO:0005886">
    <property type="term" value="C:plasma membrane"/>
    <property type="evidence" value="ECO:0007669"/>
    <property type="project" value="UniProtKB-SubCell"/>
</dbReference>
<keyword evidence="2 6" id="KW-1003">Cell membrane</keyword>
<dbReference type="InterPro" id="IPR032816">
    <property type="entry name" value="VTT_dom"/>
</dbReference>
<dbReference type="InterPro" id="IPR015414">
    <property type="entry name" value="TMEM64"/>
</dbReference>
<gene>
    <name evidence="8" type="ORF">F7310_06625</name>
</gene>
<sequence>MKRLFLVFFFSFGVFLFFILNGYKYFDLKELQAAYNRADLYVSEYMTMSIFIYAITYILAVFFSIPIKPFLKILGGLLFGLWLGFIVSLFAATIGATMTFLVIKYSWGESSNHSKIRIISKFKSLVVKHPILVLFVARLTPIPFFIPNVLAAILKVRNSIFFFTTFFGIIPFTFIYVWFGVHLKSAVLENTVDSFVDYKFILAVSILGIMSLLPFIFKTYYHKKKK</sequence>
<comment type="subcellular location">
    <subcellularLocation>
        <location evidence="1 6">Cell membrane</location>
        <topology evidence="1 6">Multi-pass membrane protein</topology>
    </subcellularLocation>
</comment>
<evidence type="ECO:0000256" key="4">
    <source>
        <dbReference type="ARBA" id="ARBA00022989"/>
    </source>
</evidence>
<feature type="transmembrane region" description="Helical" evidence="6">
    <location>
        <begin position="200"/>
        <end position="221"/>
    </location>
</feature>
<accession>A0A1L4BVD3</accession>
<dbReference type="EMBL" id="CP016796">
    <property type="protein sequence ID" value="API87793.1"/>
    <property type="molecule type" value="Genomic_DNA"/>
</dbReference>
<evidence type="ECO:0000313" key="9">
    <source>
        <dbReference type="Proteomes" id="UP000184222"/>
    </source>
</evidence>
<organism evidence="8 9">
    <name type="scientific">Francisella uliginis</name>
    <dbReference type="NCBI Taxonomy" id="573570"/>
    <lineage>
        <taxon>Bacteria</taxon>
        <taxon>Pseudomonadati</taxon>
        <taxon>Pseudomonadota</taxon>
        <taxon>Gammaproteobacteria</taxon>
        <taxon>Thiotrichales</taxon>
        <taxon>Francisellaceae</taxon>
        <taxon>Francisella</taxon>
    </lineage>
</organism>
<evidence type="ECO:0000256" key="3">
    <source>
        <dbReference type="ARBA" id="ARBA00022692"/>
    </source>
</evidence>
<protein>
    <recommendedName>
        <fullName evidence="6">TVP38/TMEM64 family membrane protein</fullName>
    </recommendedName>
</protein>
<feature type="transmembrane region" description="Helical" evidence="6">
    <location>
        <begin position="131"/>
        <end position="153"/>
    </location>
</feature>
<keyword evidence="4 6" id="KW-1133">Transmembrane helix</keyword>
<feature type="transmembrane region" description="Helical" evidence="6">
    <location>
        <begin position="46"/>
        <end position="65"/>
    </location>
</feature>
<dbReference type="PANTHER" id="PTHR12677:SF59">
    <property type="entry name" value="GOLGI APPARATUS MEMBRANE PROTEIN TVP38-RELATED"/>
    <property type="match status" value="1"/>
</dbReference>
<keyword evidence="3 6" id="KW-0812">Transmembrane</keyword>
<evidence type="ECO:0000256" key="1">
    <source>
        <dbReference type="ARBA" id="ARBA00004651"/>
    </source>
</evidence>
<dbReference type="AlphaFoldDB" id="A0A1L4BVD3"/>
<feature type="transmembrane region" description="Helical" evidence="6">
    <location>
        <begin position="160"/>
        <end position="180"/>
    </location>
</feature>
<proteinExistence type="inferred from homology"/>
<comment type="similarity">
    <text evidence="6">Belongs to the TVP38/TMEM64 family.</text>
</comment>
<keyword evidence="5 6" id="KW-0472">Membrane</keyword>
<keyword evidence="9" id="KW-1185">Reference proteome</keyword>
<dbReference type="PANTHER" id="PTHR12677">
    <property type="entry name" value="GOLGI APPARATUS MEMBRANE PROTEIN TVP38-RELATED"/>
    <property type="match status" value="1"/>
</dbReference>
<dbReference type="KEGG" id="frx:F7310_06625"/>
<name>A0A1L4BVD3_9GAMM</name>
<feature type="transmembrane region" description="Helical" evidence="6">
    <location>
        <begin position="77"/>
        <end position="103"/>
    </location>
</feature>